<proteinExistence type="predicted"/>
<gene>
    <name evidence="2" type="ORF">K5L39_19575</name>
</gene>
<accession>A0ABU5Z1W0</accession>
<sequence>MRITCSPPLATAGVGLAVAGLLVAPPSAAPHVPSVAAQSAVQLTAAFDDLSWTQVFDNASAALTSNVSGPFAGAPFPALEQVVLNWAGYLGDLYKDLATGNYAGIQATSTAIAADIADHLAAAHNAPMVPFDPTGSASYLLPSLDNAPISLDFSACAGSLCLSPSIDLGGHAALLNDFINGLPIDLDLGKLGTIHFGTINILSDLLGSSLAGQVLPYLEFMGSPLSGVLWGMVGANLSPMAQLLDDGMHIYQALTAPAPDYTTALADLGAIPANVTNAYLEGYGNLGNLLSDLGIADGGFQLDLGGLLSPAGSFFNALGFDFGVSSSTDILGVTWSASANLVSPAMEVGPLASLLEMGQAIAQSVGWNDVGSQLADLAGQF</sequence>
<protein>
    <recommendedName>
        <fullName evidence="4">PE-PGRS family protein</fullName>
    </recommendedName>
</protein>
<keyword evidence="3" id="KW-1185">Reference proteome</keyword>
<evidence type="ECO:0000256" key="1">
    <source>
        <dbReference type="SAM" id="SignalP"/>
    </source>
</evidence>
<evidence type="ECO:0000313" key="2">
    <source>
        <dbReference type="EMBL" id="MEB3071382.1"/>
    </source>
</evidence>
<name>A0ABU5Z1W0_9MYCO</name>
<evidence type="ECO:0008006" key="4">
    <source>
        <dbReference type="Google" id="ProtNLM"/>
    </source>
</evidence>
<feature type="chain" id="PRO_5045332980" description="PE-PGRS family protein" evidence="1">
    <location>
        <begin position="29"/>
        <end position="381"/>
    </location>
</feature>
<keyword evidence="1" id="KW-0732">Signal</keyword>
<dbReference type="RefSeq" id="WP_225396621.1">
    <property type="nucleotide sequence ID" value="NZ_JAYJJQ010000025.1"/>
</dbReference>
<dbReference type="EMBL" id="JAYJJQ010000025">
    <property type="protein sequence ID" value="MEB3071382.1"/>
    <property type="molecule type" value="Genomic_DNA"/>
</dbReference>
<organism evidence="2 3">
    <name type="scientific">[Mycobacterium] vasticus</name>
    <dbReference type="NCBI Taxonomy" id="2875777"/>
    <lineage>
        <taxon>Bacteria</taxon>
        <taxon>Bacillati</taxon>
        <taxon>Actinomycetota</taxon>
        <taxon>Actinomycetes</taxon>
        <taxon>Mycobacteriales</taxon>
        <taxon>Mycobacteriaceae</taxon>
        <taxon>Mycolicibacter</taxon>
    </lineage>
</organism>
<dbReference type="Proteomes" id="UP001299283">
    <property type="component" value="Unassembled WGS sequence"/>
</dbReference>
<evidence type="ECO:0000313" key="3">
    <source>
        <dbReference type="Proteomes" id="UP001299283"/>
    </source>
</evidence>
<reference evidence="2 3" key="1">
    <citation type="submission" date="2023-12" db="EMBL/GenBank/DDBJ databases">
        <title>Description of new species of Mycobacterium terrae complex isolated from sewage at the Sao Paulo Zoological Park Foundation in Brazil.</title>
        <authorList>
            <person name="Romagnoli C.L."/>
            <person name="Conceicao E.C."/>
            <person name="Machado E."/>
            <person name="Barreto L.B.P.F."/>
            <person name="Sharma A."/>
            <person name="Silva N.M."/>
            <person name="Marques L.E."/>
            <person name="Juliana M.A."/>
            <person name="Lourenco M.C.S."/>
            <person name="Digiampietri L.A."/>
            <person name="Suffys P.N."/>
            <person name="Viana-Niero C."/>
        </authorList>
    </citation>
    <scope>NUCLEOTIDE SEQUENCE [LARGE SCALE GENOMIC DNA]</scope>
    <source>
        <strain evidence="2 3">MYC017</strain>
    </source>
</reference>
<comment type="caution">
    <text evidence="2">The sequence shown here is derived from an EMBL/GenBank/DDBJ whole genome shotgun (WGS) entry which is preliminary data.</text>
</comment>
<feature type="signal peptide" evidence="1">
    <location>
        <begin position="1"/>
        <end position="28"/>
    </location>
</feature>